<evidence type="ECO:0000313" key="1">
    <source>
        <dbReference type="EMBL" id="PSB26980.1"/>
    </source>
</evidence>
<dbReference type="EMBL" id="PVWK01000098">
    <property type="protein sequence ID" value="PSB26980.1"/>
    <property type="molecule type" value="Genomic_DNA"/>
</dbReference>
<proteinExistence type="predicted"/>
<organism evidence="1 2">
    <name type="scientific">Stenomitos frigidus ULC18</name>
    <dbReference type="NCBI Taxonomy" id="2107698"/>
    <lineage>
        <taxon>Bacteria</taxon>
        <taxon>Bacillati</taxon>
        <taxon>Cyanobacteriota</taxon>
        <taxon>Cyanophyceae</taxon>
        <taxon>Leptolyngbyales</taxon>
        <taxon>Leptolyngbyaceae</taxon>
        <taxon>Stenomitos</taxon>
    </lineage>
</organism>
<dbReference type="AlphaFoldDB" id="A0A2T1E2N2"/>
<gene>
    <name evidence="1" type="ORF">C7B82_17635</name>
</gene>
<reference evidence="1 2" key="2">
    <citation type="submission" date="2018-03" db="EMBL/GenBank/DDBJ databases">
        <title>The ancient ancestry and fast evolution of plastids.</title>
        <authorList>
            <person name="Moore K.R."/>
            <person name="Magnabosco C."/>
            <person name="Momper L."/>
            <person name="Gold D.A."/>
            <person name="Bosak T."/>
            <person name="Fournier G.P."/>
        </authorList>
    </citation>
    <scope>NUCLEOTIDE SEQUENCE [LARGE SCALE GENOMIC DNA]</scope>
    <source>
        <strain evidence="1 2">ULC18</strain>
    </source>
</reference>
<evidence type="ECO:0008006" key="3">
    <source>
        <dbReference type="Google" id="ProtNLM"/>
    </source>
</evidence>
<sequence>MSLDREASIIEKMIQYLETVLEQPHPVFGGLPICPFSKKARLQNKIFYKVIALAMDQLQAGSELRQAIASFHESKQHDVLVVISPDHDALTVEQVQAFVEQLNDRIAPMRLTAFGGHPQDPFNVQGVFTRQEPFINLTIQSMTILQAASEQLARTSYYQHWSAENLRQVGFHNRSAVAIERQMGD</sequence>
<dbReference type="OrthoDB" id="574419at2"/>
<comment type="caution">
    <text evidence="1">The sequence shown here is derived from an EMBL/GenBank/DDBJ whole genome shotgun (WGS) entry which is preliminary data.</text>
</comment>
<dbReference type="Proteomes" id="UP000239576">
    <property type="component" value="Unassembled WGS sequence"/>
</dbReference>
<dbReference type="RefSeq" id="WP_106257599.1">
    <property type="nucleotide sequence ID" value="NZ_CAWNSW010000133.1"/>
</dbReference>
<reference evidence="2" key="1">
    <citation type="submission" date="2018-02" db="EMBL/GenBank/DDBJ databases">
        <authorList>
            <person name="Moore K."/>
            <person name="Momper L."/>
        </authorList>
    </citation>
    <scope>NUCLEOTIDE SEQUENCE [LARGE SCALE GENOMIC DNA]</scope>
    <source>
        <strain evidence="2">ULC18</strain>
    </source>
</reference>
<protein>
    <recommendedName>
        <fullName evidence="3">DUF1415 domain-containing protein</fullName>
    </recommendedName>
</protein>
<name>A0A2T1E2N2_9CYAN</name>
<accession>A0A2T1E2N2</accession>
<keyword evidence="2" id="KW-1185">Reference proteome</keyword>
<evidence type="ECO:0000313" key="2">
    <source>
        <dbReference type="Proteomes" id="UP000239576"/>
    </source>
</evidence>